<evidence type="ECO:0000256" key="1">
    <source>
        <dbReference type="SAM" id="Phobius"/>
    </source>
</evidence>
<feature type="transmembrane region" description="Helical" evidence="1">
    <location>
        <begin position="93"/>
        <end position="117"/>
    </location>
</feature>
<keyword evidence="1" id="KW-1133">Transmembrane helix</keyword>
<reference evidence="2 3" key="1">
    <citation type="submission" date="2019-02" db="EMBL/GenBank/DDBJ databases">
        <title>The genomic architecture of introgression among sibling species of bacteria.</title>
        <authorList>
            <person name="Cavassim M.I.A."/>
            <person name="Moeskjaer S."/>
            <person name="Moslemi C."/>
            <person name="Fields B."/>
            <person name="Bachmann A."/>
            <person name="Vilhjalmsson B."/>
            <person name="Schierup M.H."/>
            <person name="Young J.P.W."/>
            <person name="Andersen S.U."/>
        </authorList>
    </citation>
    <scope>NUCLEOTIDE SEQUENCE [LARGE SCALE GENOMIC DNA]</scope>
    <source>
        <strain evidence="2 3">SM135B</strain>
    </source>
</reference>
<evidence type="ECO:0000313" key="3">
    <source>
        <dbReference type="Proteomes" id="UP000292974"/>
    </source>
</evidence>
<keyword evidence="1" id="KW-0812">Transmembrane</keyword>
<dbReference type="RefSeq" id="WP_130716706.1">
    <property type="nucleotide sequence ID" value="NZ_SIOP01000001.1"/>
</dbReference>
<proteinExistence type="predicted"/>
<protein>
    <submittedName>
        <fullName evidence="2">Uncharacterized protein</fullName>
    </submittedName>
</protein>
<keyword evidence="1" id="KW-0472">Membrane</keyword>
<dbReference type="Proteomes" id="UP000292974">
    <property type="component" value="Unassembled WGS sequence"/>
</dbReference>
<name>A0A7M3DW92_RHILE</name>
<sequence length="118" mass="12864">MTEIREGESQNFFAKIHTYLTQEMTSRQIYWFVTLAGAFSLATGAYSLFDGVTKGQIIMSSPSTWLLLLSAFTASLAAFTSEINRLAQFSKTVTYFAIVGLALFLSLGSILVVALMAG</sequence>
<gene>
    <name evidence="2" type="ORF">ELH90_15620</name>
</gene>
<accession>A0A7M3DW92</accession>
<comment type="caution">
    <text evidence="2">The sequence shown here is derived from an EMBL/GenBank/DDBJ whole genome shotgun (WGS) entry which is preliminary data.</text>
</comment>
<feature type="transmembrane region" description="Helical" evidence="1">
    <location>
        <begin position="64"/>
        <end position="81"/>
    </location>
</feature>
<feature type="transmembrane region" description="Helical" evidence="1">
    <location>
        <begin position="29"/>
        <end position="49"/>
    </location>
</feature>
<organism evidence="2 3">
    <name type="scientific">Rhizobium leguminosarum</name>
    <dbReference type="NCBI Taxonomy" id="384"/>
    <lineage>
        <taxon>Bacteria</taxon>
        <taxon>Pseudomonadati</taxon>
        <taxon>Pseudomonadota</taxon>
        <taxon>Alphaproteobacteria</taxon>
        <taxon>Hyphomicrobiales</taxon>
        <taxon>Rhizobiaceae</taxon>
        <taxon>Rhizobium/Agrobacterium group</taxon>
        <taxon>Rhizobium</taxon>
    </lineage>
</organism>
<dbReference type="AlphaFoldDB" id="A0A7M3DW92"/>
<evidence type="ECO:0000313" key="2">
    <source>
        <dbReference type="EMBL" id="TAY52954.1"/>
    </source>
</evidence>
<dbReference type="EMBL" id="SIOP01000001">
    <property type="protein sequence ID" value="TAY52954.1"/>
    <property type="molecule type" value="Genomic_DNA"/>
</dbReference>